<feature type="region of interest" description="Disordered" evidence="1">
    <location>
        <begin position="108"/>
        <end position="128"/>
    </location>
</feature>
<accession>A0A5J5EI90</accession>
<protein>
    <submittedName>
        <fullName evidence="2">Uncharacterized protein</fullName>
    </submittedName>
</protein>
<evidence type="ECO:0000313" key="2">
    <source>
        <dbReference type="EMBL" id="KAA8894951.1"/>
    </source>
</evidence>
<reference evidence="2 3" key="1">
    <citation type="submission" date="2019-09" db="EMBL/GenBank/DDBJ databases">
        <title>Draft genome of the ectomycorrhizal ascomycete Sphaerosporella brunnea.</title>
        <authorList>
            <consortium name="DOE Joint Genome Institute"/>
            <person name="Benucci G.M."/>
            <person name="Marozzi G."/>
            <person name="Antonielli L."/>
            <person name="Sanchez S."/>
            <person name="Marco P."/>
            <person name="Wang X."/>
            <person name="Falini L.B."/>
            <person name="Barry K."/>
            <person name="Haridas S."/>
            <person name="Lipzen A."/>
            <person name="Labutti K."/>
            <person name="Grigoriev I.V."/>
            <person name="Murat C."/>
            <person name="Martin F."/>
            <person name="Albertini E."/>
            <person name="Donnini D."/>
            <person name="Bonito G."/>
        </authorList>
    </citation>
    <scope>NUCLEOTIDE SEQUENCE [LARGE SCALE GENOMIC DNA]</scope>
    <source>
        <strain evidence="2 3">Sb_GMNB300</strain>
    </source>
</reference>
<comment type="caution">
    <text evidence="2">The sequence shown here is derived from an EMBL/GenBank/DDBJ whole genome shotgun (WGS) entry which is preliminary data.</text>
</comment>
<evidence type="ECO:0000313" key="3">
    <source>
        <dbReference type="Proteomes" id="UP000326924"/>
    </source>
</evidence>
<dbReference type="AlphaFoldDB" id="A0A5J5EI90"/>
<proteinExistence type="predicted"/>
<organism evidence="2 3">
    <name type="scientific">Sphaerosporella brunnea</name>
    <dbReference type="NCBI Taxonomy" id="1250544"/>
    <lineage>
        <taxon>Eukaryota</taxon>
        <taxon>Fungi</taxon>
        <taxon>Dikarya</taxon>
        <taxon>Ascomycota</taxon>
        <taxon>Pezizomycotina</taxon>
        <taxon>Pezizomycetes</taxon>
        <taxon>Pezizales</taxon>
        <taxon>Pyronemataceae</taxon>
        <taxon>Sphaerosporella</taxon>
    </lineage>
</organism>
<evidence type="ECO:0000256" key="1">
    <source>
        <dbReference type="SAM" id="MobiDB-lite"/>
    </source>
</evidence>
<name>A0A5J5EI90_9PEZI</name>
<feature type="compositionally biased region" description="Basic and acidic residues" evidence="1">
    <location>
        <begin position="108"/>
        <end position="125"/>
    </location>
</feature>
<dbReference type="InParanoid" id="A0A5J5EI90"/>
<dbReference type="Proteomes" id="UP000326924">
    <property type="component" value="Unassembled WGS sequence"/>
</dbReference>
<sequence length="227" mass="24977">MLALAVPALAFEHLRVQPRGNASRSGMGTGAELWRLPLDGMGEPGTCSVLLRDGQHCWQELGVGEAFGTLDEGSPLCETPRGYPIRPRLLAVMARALRLCVHNDDDKYADTPKSAGRDRSTDPDGHPGAVQCHHASAFAEVPKYAFANGFAVVEWQWDAEQHRRVYSCVHLGKPKNWRKLQAQAVSREKYDAFDGAAENGEKLRLRQGMTRQVACTWAVTPPSSETI</sequence>
<gene>
    <name evidence="2" type="ORF">FN846DRAFT_894605</name>
</gene>
<keyword evidence="3" id="KW-1185">Reference proteome</keyword>
<dbReference type="OrthoDB" id="5502764at2759"/>
<dbReference type="EMBL" id="VXIS01000298">
    <property type="protein sequence ID" value="KAA8894951.1"/>
    <property type="molecule type" value="Genomic_DNA"/>
</dbReference>